<name>A0A7R8V4E2_HERIL</name>
<evidence type="ECO:0000313" key="3">
    <source>
        <dbReference type="Proteomes" id="UP000594454"/>
    </source>
</evidence>
<sequence>MVVGEEKAPNHENQEVPKGGIVNFEQEDLIDDDAIEERLTQWQEQNIEMVGDEASETSAETPREPMDDGNSSKIHIKKMEISHISGLKLLYLAAHYVEKGFINAADLL</sequence>
<feature type="compositionally biased region" description="Basic and acidic residues" evidence="1">
    <location>
        <begin position="1"/>
        <end position="15"/>
    </location>
</feature>
<dbReference type="Proteomes" id="UP000594454">
    <property type="component" value="Chromosome 6"/>
</dbReference>
<evidence type="ECO:0000313" key="2">
    <source>
        <dbReference type="EMBL" id="CAD7092458.1"/>
    </source>
</evidence>
<dbReference type="EMBL" id="LR899014">
    <property type="protein sequence ID" value="CAD7092458.1"/>
    <property type="molecule type" value="Genomic_DNA"/>
</dbReference>
<accession>A0A7R8V4E2</accession>
<proteinExistence type="predicted"/>
<protein>
    <submittedName>
        <fullName evidence="2">Uncharacterized protein</fullName>
    </submittedName>
</protein>
<dbReference type="AlphaFoldDB" id="A0A7R8V4E2"/>
<evidence type="ECO:0000256" key="1">
    <source>
        <dbReference type="SAM" id="MobiDB-lite"/>
    </source>
</evidence>
<keyword evidence="3" id="KW-1185">Reference proteome</keyword>
<feature type="region of interest" description="Disordered" evidence="1">
    <location>
        <begin position="1"/>
        <end position="21"/>
    </location>
</feature>
<reference evidence="2 3" key="1">
    <citation type="submission" date="2020-11" db="EMBL/GenBank/DDBJ databases">
        <authorList>
            <person name="Wallbank WR R."/>
            <person name="Pardo Diaz C."/>
            <person name="Kozak K."/>
            <person name="Martin S."/>
            <person name="Jiggins C."/>
            <person name="Moest M."/>
            <person name="Warren A I."/>
            <person name="Generalovic N T."/>
            <person name="Byers J.R.P. K."/>
            <person name="Montejo-Kovacevich G."/>
            <person name="Yen C E."/>
        </authorList>
    </citation>
    <scope>NUCLEOTIDE SEQUENCE [LARGE SCALE GENOMIC DNA]</scope>
</reference>
<dbReference type="InParanoid" id="A0A7R8V4E2"/>
<organism evidence="2 3">
    <name type="scientific">Hermetia illucens</name>
    <name type="common">Black soldier fly</name>
    <dbReference type="NCBI Taxonomy" id="343691"/>
    <lineage>
        <taxon>Eukaryota</taxon>
        <taxon>Metazoa</taxon>
        <taxon>Ecdysozoa</taxon>
        <taxon>Arthropoda</taxon>
        <taxon>Hexapoda</taxon>
        <taxon>Insecta</taxon>
        <taxon>Pterygota</taxon>
        <taxon>Neoptera</taxon>
        <taxon>Endopterygota</taxon>
        <taxon>Diptera</taxon>
        <taxon>Brachycera</taxon>
        <taxon>Stratiomyomorpha</taxon>
        <taxon>Stratiomyidae</taxon>
        <taxon>Hermetiinae</taxon>
        <taxon>Hermetia</taxon>
    </lineage>
</organism>
<feature type="region of interest" description="Disordered" evidence="1">
    <location>
        <begin position="47"/>
        <end position="71"/>
    </location>
</feature>
<gene>
    <name evidence="2" type="ORF">HERILL_LOCUS14817</name>
</gene>